<dbReference type="AlphaFoldDB" id="A0AA88A2L4"/>
<reference evidence="2" key="1">
    <citation type="submission" date="2023-07" db="EMBL/GenBank/DDBJ databases">
        <title>draft genome sequence of fig (Ficus carica).</title>
        <authorList>
            <person name="Takahashi T."/>
            <person name="Nishimura K."/>
        </authorList>
    </citation>
    <scope>NUCLEOTIDE SEQUENCE</scope>
</reference>
<feature type="compositionally biased region" description="Polar residues" evidence="1">
    <location>
        <begin position="1"/>
        <end position="20"/>
    </location>
</feature>
<dbReference type="AntiFam" id="ANF00005">
    <property type="entry name" value="Antisense to 23S rRNA"/>
</dbReference>
<sequence>MPTPDMDQTVSRCSKPSSRTALMGEQPNPWSILQPQVAKSQHRVTALPLGTVGSLRPTFVPARRVGLAVKLSSAFELEGQSPKLRVRFKQGKAYSGYLGTQRRGRA</sequence>
<accession>A0AA88A2L4</accession>
<feature type="region of interest" description="Disordered" evidence="1">
    <location>
        <begin position="1"/>
        <end position="28"/>
    </location>
</feature>
<proteinExistence type="predicted"/>
<comment type="caution">
    <text evidence="2">The sequence shown here is derived from an EMBL/GenBank/DDBJ whole genome shotgun (WGS) entry which is preliminary data.</text>
</comment>
<evidence type="ECO:0000313" key="3">
    <source>
        <dbReference type="Proteomes" id="UP001187192"/>
    </source>
</evidence>
<dbReference type="Proteomes" id="UP001187192">
    <property type="component" value="Unassembled WGS sequence"/>
</dbReference>
<organism evidence="2 3">
    <name type="scientific">Ficus carica</name>
    <name type="common">Common fig</name>
    <dbReference type="NCBI Taxonomy" id="3494"/>
    <lineage>
        <taxon>Eukaryota</taxon>
        <taxon>Viridiplantae</taxon>
        <taxon>Streptophyta</taxon>
        <taxon>Embryophyta</taxon>
        <taxon>Tracheophyta</taxon>
        <taxon>Spermatophyta</taxon>
        <taxon>Magnoliopsida</taxon>
        <taxon>eudicotyledons</taxon>
        <taxon>Gunneridae</taxon>
        <taxon>Pentapetalae</taxon>
        <taxon>rosids</taxon>
        <taxon>fabids</taxon>
        <taxon>Rosales</taxon>
        <taxon>Moraceae</taxon>
        <taxon>Ficeae</taxon>
        <taxon>Ficus</taxon>
    </lineage>
</organism>
<gene>
    <name evidence="2" type="ORF">TIFTF001_017589</name>
</gene>
<evidence type="ECO:0000313" key="2">
    <source>
        <dbReference type="EMBL" id="GMN48419.1"/>
    </source>
</evidence>
<name>A0AA88A2L4_FICCA</name>
<evidence type="ECO:0000256" key="1">
    <source>
        <dbReference type="SAM" id="MobiDB-lite"/>
    </source>
</evidence>
<dbReference type="EMBL" id="BTGU01000028">
    <property type="protein sequence ID" value="GMN48419.1"/>
    <property type="molecule type" value="Genomic_DNA"/>
</dbReference>
<keyword evidence="3" id="KW-1185">Reference proteome</keyword>
<protein>
    <submittedName>
        <fullName evidence="2">Uncharacterized protein</fullName>
    </submittedName>
</protein>